<dbReference type="AlphaFoldDB" id="A0A8S2EIY7"/>
<name>A0A8S2EIY7_9BILA</name>
<feature type="domain" description="BURP" evidence="1">
    <location>
        <begin position="41"/>
        <end position="124"/>
    </location>
</feature>
<reference evidence="2" key="1">
    <citation type="submission" date="2021-02" db="EMBL/GenBank/DDBJ databases">
        <authorList>
            <person name="Nowell W R."/>
        </authorList>
    </citation>
    <scope>NUCLEOTIDE SEQUENCE</scope>
</reference>
<evidence type="ECO:0000313" key="2">
    <source>
        <dbReference type="EMBL" id="CAF1238405.1"/>
    </source>
</evidence>
<dbReference type="EMBL" id="CAJOBA010037650">
    <property type="protein sequence ID" value="CAF4046066.1"/>
    <property type="molecule type" value="Genomic_DNA"/>
</dbReference>
<protein>
    <recommendedName>
        <fullName evidence="1">BURP domain-containing protein</fullName>
    </recommendedName>
</protein>
<gene>
    <name evidence="2" type="ORF">OVA965_LOCUS25705</name>
    <name evidence="3" type="ORF">TMI583_LOCUS26441</name>
</gene>
<evidence type="ECO:0000313" key="4">
    <source>
        <dbReference type="Proteomes" id="UP000677228"/>
    </source>
</evidence>
<sequence length="129" mass="14379">MDVLQTQSIEEWTPDDKMYRLPFPSLFNITIVQSNHLAGCDGTPVVCHKFVSDDGCLVTVCHAIKDTKVFEVVVTAKQVQKPIKAIVMCRYGTTGFDKNGIAFNVLNKQPGDPICHFTMPETFVVCKKV</sequence>
<comment type="caution">
    <text evidence="2">The sequence shown here is derived from an EMBL/GenBank/DDBJ whole genome shotgun (WGS) entry which is preliminary data.</text>
</comment>
<dbReference type="Proteomes" id="UP000682733">
    <property type="component" value="Unassembled WGS sequence"/>
</dbReference>
<proteinExistence type="predicted"/>
<evidence type="ECO:0000313" key="3">
    <source>
        <dbReference type="EMBL" id="CAF4046066.1"/>
    </source>
</evidence>
<dbReference type="Pfam" id="PF03181">
    <property type="entry name" value="BURP"/>
    <property type="match status" value="1"/>
</dbReference>
<organism evidence="2 4">
    <name type="scientific">Didymodactylos carnosus</name>
    <dbReference type="NCBI Taxonomy" id="1234261"/>
    <lineage>
        <taxon>Eukaryota</taxon>
        <taxon>Metazoa</taxon>
        <taxon>Spiralia</taxon>
        <taxon>Gnathifera</taxon>
        <taxon>Rotifera</taxon>
        <taxon>Eurotatoria</taxon>
        <taxon>Bdelloidea</taxon>
        <taxon>Philodinida</taxon>
        <taxon>Philodinidae</taxon>
        <taxon>Didymodactylos</taxon>
    </lineage>
</organism>
<dbReference type="EMBL" id="CAJNOK010016100">
    <property type="protein sequence ID" value="CAF1238405.1"/>
    <property type="molecule type" value="Genomic_DNA"/>
</dbReference>
<dbReference type="PANTHER" id="PTHR31236">
    <property type="entry name" value="BURP DOMAIN PROTEIN USPL1-LIKE"/>
    <property type="match status" value="1"/>
</dbReference>
<dbReference type="InterPro" id="IPR044816">
    <property type="entry name" value="BURP"/>
</dbReference>
<dbReference type="Proteomes" id="UP000677228">
    <property type="component" value="Unassembled WGS sequence"/>
</dbReference>
<dbReference type="InterPro" id="IPR004873">
    <property type="entry name" value="BURP_dom"/>
</dbReference>
<dbReference type="PANTHER" id="PTHR31236:SF45">
    <property type="entry name" value="BURP DOMAIN-CONTAINING PROTEIN"/>
    <property type="match status" value="1"/>
</dbReference>
<accession>A0A8S2EIY7</accession>
<evidence type="ECO:0000259" key="1">
    <source>
        <dbReference type="Pfam" id="PF03181"/>
    </source>
</evidence>